<reference evidence="1" key="1">
    <citation type="submission" date="2024-03" db="EMBL/GenBank/DDBJ databases">
        <title>WGS assembly of Saponaria officinalis var. Norfolk2.</title>
        <authorList>
            <person name="Jenkins J."/>
            <person name="Shu S."/>
            <person name="Grimwood J."/>
            <person name="Barry K."/>
            <person name="Goodstein D."/>
            <person name="Schmutz J."/>
            <person name="Leebens-Mack J."/>
            <person name="Osbourn A."/>
        </authorList>
    </citation>
    <scope>NUCLEOTIDE SEQUENCE [LARGE SCALE GENOMIC DNA]</scope>
    <source>
        <strain evidence="1">JIC</strain>
    </source>
</reference>
<comment type="caution">
    <text evidence="1">The sequence shown here is derived from an EMBL/GenBank/DDBJ whole genome shotgun (WGS) entry which is preliminary data.</text>
</comment>
<evidence type="ECO:0000313" key="1">
    <source>
        <dbReference type="EMBL" id="KAK9672904.1"/>
    </source>
</evidence>
<sequence>MFFLGHPEKRASDSFYISQSLAEASETLSFHVFTGVDEVLRCSYCWMLSHSTYEIIKVYCVCVLIENRIPSSRSDIDIFTLIFLDQTHANQWAKKTQKMVN</sequence>
<evidence type="ECO:0000313" key="2">
    <source>
        <dbReference type="Proteomes" id="UP001443914"/>
    </source>
</evidence>
<dbReference type="Proteomes" id="UP001443914">
    <property type="component" value="Unassembled WGS sequence"/>
</dbReference>
<gene>
    <name evidence="1" type="ORF">RND81_12G133500</name>
</gene>
<name>A0AAW1HA20_SAPOF</name>
<dbReference type="EMBL" id="JBDFQZ010000012">
    <property type="protein sequence ID" value="KAK9672904.1"/>
    <property type="molecule type" value="Genomic_DNA"/>
</dbReference>
<keyword evidence="2" id="KW-1185">Reference proteome</keyword>
<organism evidence="1 2">
    <name type="scientific">Saponaria officinalis</name>
    <name type="common">Common soapwort</name>
    <name type="synonym">Lychnis saponaria</name>
    <dbReference type="NCBI Taxonomy" id="3572"/>
    <lineage>
        <taxon>Eukaryota</taxon>
        <taxon>Viridiplantae</taxon>
        <taxon>Streptophyta</taxon>
        <taxon>Embryophyta</taxon>
        <taxon>Tracheophyta</taxon>
        <taxon>Spermatophyta</taxon>
        <taxon>Magnoliopsida</taxon>
        <taxon>eudicotyledons</taxon>
        <taxon>Gunneridae</taxon>
        <taxon>Pentapetalae</taxon>
        <taxon>Caryophyllales</taxon>
        <taxon>Caryophyllaceae</taxon>
        <taxon>Caryophylleae</taxon>
        <taxon>Saponaria</taxon>
    </lineage>
</organism>
<protein>
    <submittedName>
        <fullName evidence="1">Uncharacterized protein</fullName>
    </submittedName>
</protein>
<accession>A0AAW1HA20</accession>
<proteinExistence type="predicted"/>
<dbReference type="AlphaFoldDB" id="A0AAW1HA20"/>